<reference evidence="1" key="2">
    <citation type="journal article" date="2021" name="PeerJ">
        <title>Extensive microbial diversity within the chicken gut microbiome revealed by metagenomics and culture.</title>
        <authorList>
            <person name="Gilroy R."/>
            <person name="Ravi A."/>
            <person name="Getino M."/>
            <person name="Pursley I."/>
            <person name="Horton D.L."/>
            <person name="Alikhan N.F."/>
            <person name="Baker D."/>
            <person name="Gharbi K."/>
            <person name="Hall N."/>
            <person name="Watson M."/>
            <person name="Adriaenssens E.M."/>
            <person name="Foster-Nyarko E."/>
            <person name="Jarju S."/>
            <person name="Secka A."/>
            <person name="Antonio M."/>
            <person name="Oren A."/>
            <person name="Chaudhuri R.R."/>
            <person name="La Ragione R."/>
            <person name="Hildebrand F."/>
            <person name="Pallen M.J."/>
        </authorList>
    </citation>
    <scope>NUCLEOTIDE SEQUENCE</scope>
    <source>
        <strain evidence="1">17113</strain>
    </source>
</reference>
<dbReference type="InterPro" id="IPR029465">
    <property type="entry name" value="ATPgrasp_TupA"/>
</dbReference>
<evidence type="ECO:0000313" key="2">
    <source>
        <dbReference type="Proteomes" id="UP000823634"/>
    </source>
</evidence>
<dbReference type="Pfam" id="PF14305">
    <property type="entry name" value="ATPgrasp_TupA"/>
    <property type="match status" value="1"/>
</dbReference>
<gene>
    <name evidence="1" type="ORF">IAC61_02225</name>
</gene>
<dbReference type="Proteomes" id="UP000823634">
    <property type="component" value="Unassembled WGS sequence"/>
</dbReference>
<protein>
    <submittedName>
        <fullName evidence="1">Uncharacterized protein</fullName>
    </submittedName>
</protein>
<dbReference type="EMBL" id="JADINA010000016">
    <property type="protein sequence ID" value="MBO8426121.1"/>
    <property type="molecule type" value="Genomic_DNA"/>
</dbReference>
<comment type="caution">
    <text evidence="1">The sequence shown here is derived from an EMBL/GenBank/DDBJ whole genome shotgun (WGS) entry which is preliminary data.</text>
</comment>
<dbReference type="AlphaFoldDB" id="A0A9D9DGN6"/>
<evidence type="ECO:0000313" key="1">
    <source>
        <dbReference type="EMBL" id="MBO8426121.1"/>
    </source>
</evidence>
<organism evidence="1 2">
    <name type="scientific">Candidatus Alloenteromonas pullistercoris</name>
    <dbReference type="NCBI Taxonomy" id="2840785"/>
    <lineage>
        <taxon>Bacteria</taxon>
        <taxon>Bacillati</taxon>
        <taxon>Bacillota</taxon>
        <taxon>Bacillota incertae sedis</taxon>
        <taxon>Candidatus Alloenteromonas</taxon>
    </lineage>
</organism>
<reference evidence="1" key="1">
    <citation type="submission" date="2020-10" db="EMBL/GenBank/DDBJ databases">
        <authorList>
            <person name="Gilroy R."/>
        </authorList>
    </citation>
    <scope>NUCLEOTIDE SEQUENCE</scope>
    <source>
        <strain evidence="1">17113</strain>
    </source>
</reference>
<accession>A0A9D9DGN6</accession>
<proteinExistence type="predicted"/>
<name>A0A9D9DGN6_9FIRM</name>
<sequence length="317" mass="37306">MNRNLKQNRLRHFLASCFRYPVKAISKTLYVKLQYRFITHHKLNLDNPLRYTEKLQHLRIFDYPKDDLVSICASRDGVREYLTSLGYSKYLIKVYGVFDSFDDIDFAALPNQFVLKCTHASGFNLLCLDKEELDMKKARKQFNRWLKTDYGKKTVEPHYSKIKSRIIVEEYLHEPGEPLPIEYKLHVYNGKARNLYAVIGRGEDIRYSELFTDFSLFDGSQFNGWKKPDVAPKRPDNFDEMIEFAEKCSAPFPFVRFDCYDIEGKIYFSEMTFTPAKGTLILDDDNADFLMGEWLDIKGYKPNSVPSGIREKYLKHH</sequence>